<accession>A0A840UCS7</accession>
<reference evidence="3 4" key="1">
    <citation type="submission" date="2020-08" db="EMBL/GenBank/DDBJ databases">
        <title>Genomic Encyclopedia of Type Strains, Phase IV (KMG-IV): sequencing the most valuable type-strain genomes for metagenomic binning, comparative biology and taxonomic classification.</title>
        <authorList>
            <person name="Goeker M."/>
        </authorList>
    </citation>
    <scope>NUCLEOTIDE SEQUENCE [LARGE SCALE GENOMIC DNA]</scope>
    <source>
        <strain evidence="3 4">DSM 22359</strain>
    </source>
</reference>
<dbReference type="AlphaFoldDB" id="A0A840UCS7"/>
<feature type="chain" id="PRO_5032946483" evidence="2">
    <location>
        <begin position="23"/>
        <end position="85"/>
    </location>
</feature>
<evidence type="ECO:0000256" key="1">
    <source>
        <dbReference type="SAM" id="MobiDB-lite"/>
    </source>
</evidence>
<evidence type="ECO:0000256" key="2">
    <source>
        <dbReference type="SAM" id="SignalP"/>
    </source>
</evidence>
<protein>
    <submittedName>
        <fullName evidence="3">Uncharacterized protein</fullName>
    </submittedName>
</protein>
<keyword evidence="4" id="KW-1185">Reference proteome</keyword>
<feature type="region of interest" description="Disordered" evidence="1">
    <location>
        <begin position="20"/>
        <end position="51"/>
    </location>
</feature>
<evidence type="ECO:0000313" key="3">
    <source>
        <dbReference type="EMBL" id="MBB5320521.1"/>
    </source>
</evidence>
<evidence type="ECO:0000313" key="4">
    <source>
        <dbReference type="Proteomes" id="UP000591735"/>
    </source>
</evidence>
<organism evidence="3 4">
    <name type="scientific">Marinobacter oulmenensis</name>
    <dbReference type="NCBI Taxonomy" id="643747"/>
    <lineage>
        <taxon>Bacteria</taxon>
        <taxon>Pseudomonadati</taxon>
        <taxon>Pseudomonadota</taxon>
        <taxon>Gammaproteobacteria</taxon>
        <taxon>Pseudomonadales</taxon>
        <taxon>Marinobacteraceae</taxon>
        <taxon>Marinobacter</taxon>
    </lineage>
</organism>
<dbReference type="EMBL" id="JACHFE010000002">
    <property type="protein sequence ID" value="MBB5320521.1"/>
    <property type="molecule type" value="Genomic_DNA"/>
</dbReference>
<dbReference type="Proteomes" id="UP000591735">
    <property type="component" value="Unassembled WGS sequence"/>
</dbReference>
<gene>
    <name evidence="3" type="ORF">HNR38_000993</name>
</gene>
<name>A0A840UCS7_9GAMM</name>
<dbReference type="RefSeq" id="WP_183700388.1">
    <property type="nucleotide sequence ID" value="NZ_JACHFE010000002.1"/>
</dbReference>
<feature type="signal peptide" evidence="2">
    <location>
        <begin position="1"/>
        <end position="22"/>
    </location>
</feature>
<comment type="caution">
    <text evidence="3">The sequence shown here is derived from an EMBL/GenBank/DDBJ whole genome shotgun (WGS) entry which is preliminary data.</text>
</comment>
<sequence>MRKLALAAFASIFAIATLPAQASQADRASDKLNIEEAQPAPYSGHIVSRGEVLNDEDKHQDAEKAPYSGQLVIRGLVVESEDNRG</sequence>
<proteinExistence type="predicted"/>
<keyword evidence="2" id="KW-0732">Signal</keyword>